<accession>R7TK17</accession>
<dbReference type="InterPro" id="IPR004827">
    <property type="entry name" value="bZIP"/>
</dbReference>
<reference evidence="4" key="3">
    <citation type="submission" date="2015-06" db="UniProtKB">
        <authorList>
            <consortium name="EnsemblMetazoa"/>
        </authorList>
    </citation>
    <scope>IDENTIFICATION</scope>
</reference>
<dbReference type="GO" id="GO:0006351">
    <property type="term" value="P:DNA-templated transcription"/>
    <property type="evidence" value="ECO:0007669"/>
    <property type="project" value="InterPro"/>
</dbReference>
<dbReference type="AlphaFoldDB" id="R7TK17"/>
<dbReference type="Pfam" id="PF07716">
    <property type="entry name" value="bZIP_2"/>
    <property type="match status" value="1"/>
</dbReference>
<proteinExistence type="predicted"/>
<dbReference type="SMART" id="SM00338">
    <property type="entry name" value="BRLZ"/>
    <property type="match status" value="1"/>
</dbReference>
<dbReference type="EMBL" id="KB310318">
    <property type="protein sequence ID" value="ELT91871.1"/>
    <property type="molecule type" value="Genomic_DNA"/>
</dbReference>
<reference evidence="5" key="1">
    <citation type="submission" date="2012-12" db="EMBL/GenBank/DDBJ databases">
        <authorList>
            <person name="Hellsten U."/>
            <person name="Grimwood J."/>
            <person name="Chapman J.A."/>
            <person name="Shapiro H."/>
            <person name="Aerts A."/>
            <person name="Otillar R.P."/>
            <person name="Terry A.Y."/>
            <person name="Boore J.L."/>
            <person name="Simakov O."/>
            <person name="Marletaz F."/>
            <person name="Cho S.-J."/>
            <person name="Edsinger-Gonzales E."/>
            <person name="Havlak P."/>
            <person name="Kuo D.-H."/>
            <person name="Larsson T."/>
            <person name="Lv J."/>
            <person name="Arendt D."/>
            <person name="Savage R."/>
            <person name="Osoegawa K."/>
            <person name="de Jong P."/>
            <person name="Lindberg D.R."/>
            <person name="Seaver E.C."/>
            <person name="Weisblat D.A."/>
            <person name="Putnam N.H."/>
            <person name="Grigoriev I.V."/>
            <person name="Rokhsar D.S."/>
        </authorList>
    </citation>
    <scope>NUCLEOTIDE SEQUENCE</scope>
    <source>
        <strain evidence="5">I ESC-2004</strain>
    </source>
</reference>
<organism evidence="3">
    <name type="scientific">Capitella teleta</name>
    <name type="common">Polychaete worm</name>
    <dbReference type="NCBI Taxonomy" id="283909"/>
    <lineage>
        <taxon>Eukaryota</taxon>
        <taxon>Metazoa</taxon>
        <taxon>Spiralia</taxon>
        <taxon>Lophotrochozoa</taxon>
        <taxon>Annelida</taxon>
        <taxon>Polychaeta</taxon>
        <taxon>Sedentaria</taxon>
        <taxon>Scolecida</taxon>
        <taxon>Capitellidae</taxon>
        <taxon>Capitella</taxon>
    </lineage>
</organism>
<gene>
    <name evidence="3" type="ORF">CAPTEDRAFT_168114</name>
</gene>
<dbReference type="InterPro" id="IPR046347">
    <property type="entry name" value="bZIP_sf"/>
</dbReference>
<dbReference type="Gene3D" id="1.20.5.170">
    <property type="match status" value="1"/>
</dbReference>
<dbReference type="GO" id="GO:0000978">
    <property type="term" value="F:RNA polymerase II cis-regulatory region sequence-specific DNA binding"/>
    <property type="evidence" value="ECO:0007669"/>
    <property type="project" value="TreeGrafter"/>
</dbReference>
<dbReference type="SUPFAM" id="SSF57959">
    <property type="entry name" value="Leucine zipper domain"/>
    <property type="match status" value="1"/>
</dbReference>
<dbReference type="EMBL" id="AMQN01002892">
    <property type="status" value="NOT_ANNOTATED_CDS"/>
    <property type="molecule type" value="Genomic_DNA"/>
</dbReference>
<evidence type="ECO:0000313" key="5">
    <source>
        <dbReference type="Proteomes" id="UP000014760"/>
    </source>
</evidence>
<evidence type="ECO:0000256" key="1">
    <source>
        <dbReference type="SAM" id="Coils"/>
    </source>
</evidence>
<name>R7TK17_CAPTE</name>
<feature type="domain" description="BZIP" evidence="2">
    <location>
        <begin position="169"/>
        <end position="232"/>
    </location>
</feature>
<evidence type="ECO:0000313" key="3">
    <source>
        <dbReference type="EMBL" id="ELT91871.1"/>
    </source>
</evidence>
<dbReference type="STRING" id="283909.R7TK17"/>
<dbReference type="Proteomes" id="UP000014760">
    <property type="component" value="Unassembled WGS sequence"/>
</dbReference>
<sequence>MESHKTLTLTPWASTRSLRWNQSLCGLFDTGPTDAAASSLERLPSVEFPSDLAAVNTLDEMFAALEKETMATGGDAPTNARLPSDTSDLLSLDGDFNFMQNTEYCEVFTDIDQLLMDAQPSTSTAEGVNPLKRTATILTNEHTPSDHDYTVKKICTEADVAEATPASKDEKYVVRRTKNNIASQRSRAKRKQKNNELSIQAANLEMRNAELRKKVEEMEKMAKELKDALVRTLAQK</sequence>
<feature type="coiled-coil region" evidence="1">
    <location>
        <begin position="174"/>
        <end position="235"/>
    </location>
</feature>
<dbReference type="PROSITE" id="PS00036">
    <property type="entry name" value="BZIP_BASIC"/>
    <property type="match status" value="1"/>
</dbReference>
<dbReference type="GO" id="GO:0000981">
    <property type="term" value="F:DNA-binding transcription factor activity, RNA polymerase II-specific"/>
    <property type="evidence" value="ECO:0007669"/>
    <property type="project" value="TreeGrafter"/>
</dbReference>
<keyword evidence="5" id="KW-1185">Reference proteome</keyword>
<dbReference type="CDD" id="cd14695">
    <property type="entry name" value="bZIP_HLF"/>
    <property type="match status" value="1"/>
</dbReference>
<dbReference type="PANTHER" id="PTHR23334">
    <property type="entry name" value="CCAAT/ENHANCER BINDING PROTEIN"/>
    <property type="match status" value="1"/>
</dbReference>
<evidence type="ECO:0000259" key="2">
    <source>
        <dbReference type="PROSITE" id="PS50217"/>
    </source>
</evidence>
<dbReference type="InterPro" id="IPR031106">
    <property type="entry name" value="C/EBP"/>
</dbReference>
<dbReference type="HOGENOM" id="CLU_1176414_0_0_1"/>
<dbReference type="PANTHER" id="PTHR23334:SF20">
    <property type="entry name" value="BASIC LEUCINE ZIPPER 24"/>
    <property type="match status" value="1"/>
</dbReference>
<dbReference type="PROSITE" id="PS50217">
    <property type="entry name" value="BZIP"/>
    <property type="match status" value="1"/>
</dbReference>
<evidence type="ECO:0000313" key="4">
    <source>
        <dbReference type="EnsemblMetazoa" id="CapteP168114"/>
    </source>
</evidence>
<protein>
    <recommendedName>
        <fullName evidence="2">BZIP domain-containing protein</fullName>
    </recommendedName>
</protein>
<dbReference type="EnsemblMetazoa" id="CapteT168114">
    <property type="protein sequence ID" value="CapteP168114"/>
    <property type="gene ID" value="CapteG168114"/>
</dbReference>
<dbReference type="OrthoDB" id="10039716at2759"/>
<keyword evidence="1" id="KW-0175">Coiled coil</keyword>
<reference evidence="3 5" key="2">
    <citation type="journal article" date="2013" name="Nature">
        <title>Insights into bilaterian evolution from three spiralian genomes.</title>
        <authorList>
            <person name="Simakov O."/>
            <person name="Marletaz F."/>
            <person name="Cho S.J."/>
            <person name="Edsinger-Gonzales E."/>
            <person name="Havlak P."/>
            <person name="Hellsten U."/>
            <person name="Kuo D.H."/>
            <person name="Larsson T."/>
            <person name="Lv J."/>
            <person name="Arendt D."/>
            <person name="Savage R."/>
            <person name="Osoegawa K."/>
            <person name="de Jong P."/>
            <person name="Grimwood J."/>
            <person name="Chapman J.A."/>
            <person name="Shapiro H."/>
            <person name="Aerts A."/>
            <person name="Otillar R.P."/>
            <person name="Terry A.Y."/>
            <person name="Boore J.L."/>
            <person name="Grigoriev I.V."/>
            <person name="Lindberg D.R."/>
            <person name="Seaver E.C."/>
            <person name="Weisblat D.A."/>
            <person name="Putnam N.H."/>
            <person name="Rokhsar D.S."/>
        </authorList>
    </citation>
    <scope>NUCLEOTIDE SEQUENCE</scope>
    <source>
        <strain evidence="3 5">I ESC-2004</strain>
    </source>
</reference>